<dbReference type="Proteomes" id="UP001470230">
    <property type="component" value="Unassembled WGS sequence"/>
</dbReference>
<name>A0ABR2GPA1_9EUKA</name>
<proteinExistence type="predicted"/>
<evidence type="ECO:0000313" key="1">
    <source>
        <dbReference type="EMBL" id="KAK8835783.1"/>
    </source>
</evidence>
<organism evidence="1 2">
    <name type="scientific">Tritrichomonas musculus</name>
    <dbReference type="NCBI Taxonomy" id="1915356"/>
    <lineage>
        <taxon>Eukaryota</taxon>
        <taxon>Metamonada</taxon>
        <taxon>Parabasalia</taxon>
        <taxon>Tritrichomonadida</taxon>
        <taxon>Tritrichomonadidae</taxon>
        <taxon>Tritrichomonas</taxon>
    </lineage>
</organism>
<reference evidence="1 2" key="1">
    <citation type="submission" date="2024-04" db="EMBL/GenBank/DDBJ databases">
        <title>Tritrichomonas musculus Genome.</title>
        <authorList>
            <person name="Alves-Ferreira E."/>
            <person name="Grigg M."/>
            <person name="Lorenzi H."/>
            <person name="Galac M."/>
        </authorList>
    </citation>
    <scope>NUCLEOTIDE SEQUENCE [LARGE SCALE GENOMIC DNA]</scope>
    <source>
        <strain evidence="1 2">EAF2021</strain>
    </source>
</reference>
<evidence type="ECO:0000313" key="2">
    <source>
        <dbReference type="Proteomes" id="UP001470230"/>
    </source>
</evidence>
<protein>
    <submittedName>
        <fullName evidence="1">Uncharacterized protein</fullName>
    </submittedName>
</protein>
<sequence length="104" mass="12207">MEFGYIDSLECIKLNDASKVKIECEQPKQKHVTFAPYHEVHNSEINKACPNINISSVQPISILKETNYRYSKYQELKKKIDDNLYLFLIIAFMALFEKSLRLFS</sequence>
<dbReference type="EMBL" id="JAPFFF010000075">
    <property type="protein sequence ID" value="KAK8835783.1"/>
    <property type="molecule type" value="Genomic_DNA"/>
</dbReference>
<accession>A0ABR2GPA1</accession>
<comment type="caution">
    <text evidence="1">The sequence shown here is derived from an EMBL/GenBank/DDBJ whole genome shotgun (WGS) entry which is preliminary data.</text>
</comment>
<gene>
    <name evidence="1" type="ORF">M9Y10_040606</name>
</gene>
<keyword evidence="2" id="KW-1185">Reference proteome</keyword>